<organism evidence="5 6">
    <name type="scientific">Vicingus serpentipes</name>
    <dbReference type="NCBI Taxonomy" id="1926625"/>
    <lineage>
        <taxon>Bacteria</taxon>
        <taxon>Pseudomonadati</taxon>
        <taxon>Bacteroidota</taxon>
        <taxon>Flavobacteriia</taxon>
        <taxon>Flavobacteriales</taxon>
        <taxon>Vicingaceae</taxon>
        <taxon>Vicingus</taxon>
    </lineage>
</organism>
<dbReference type="GO" id="GO:0051213">
    <property type="term" value="F:dioxygenase activity"/>
    <property type="evidence" value="ECO:0007669"/>
    <property type="project" value="UniProtKB-KW"/>
</dbReference>
<dbReference type="OrthoDB" id="21665at2"/>
<feature type="domain" description="Aspartyl/asparaginy/proline hydroxylase" evidence="4">
    <location>
        <begin position="21"/>
        <end position="178"/>
    </location>
</feature>
<evidence type="ECO:0000313" key="5">
    <source>
        <dbReference type="EMBL" id="TXB64208.1"/>
    </source>
</evidence>
<comment type="caution">
    <text evidence="5">The sequence shown here is derived from an EMBL/GenBank/DDBJ whole genome shotgun (WGS) entry which is preliminary data.</text>
</comment>
<dbReference type="PANTHER" id="PTHR46332:SF5">
    <property type="entry name" value="ASPARTATE BETA-HYDROXYLASE DOMAIN CONTAINING 2"/>
    <property type="match status" value="1"/>
</dbReference>
<dbReference type="SUPFAM" id="SSF51197">
    <property type="entry name" value="Clavaminate synthase-like"/>
    <property type="match status" value="1"/>
</dbReference>
<gene>
    <name evidence="5" type="ORF">FRY74_10470</name>
</gene>
<evidence type="ECO:0000259" key="4">
    <source>
        <dbReference type="Pfam" id="PF05118"/>
    </source>
</evidence>
<evidence type="ECO:0000256" key="1">
    <source>
        <dbReference type="ARBA" id="ARBA00007730"/>
    </source>
</evidence>
<dbReference type="InterPro" id="IPR007803">
    <property type="entry name" value="Asp/Arg/Pro-Hydrxlase"/>
</dbReference>
<dbReference type="InterPro" id="IPR027443">
    <property type="entry name" value="IPNS-like_sf"/>
</dbReference>
<evidence type="ECO:0000256" key="3">
    <source>
        <dbReference type="ARBA" id="ARBA00023002"/>
    </source>
</evidence>
<accession>A0A5C6RPE7</accession>
<dbReference type="AlphaFoldDB" id="A0A5C6RPE7"/>
<protein>
    <submittedName>
        <fullName evidence="5">Aspartyl/asparaginyl beta-hydroxylase domain-containing protein</fullName>
    </submittedName>
</protein>
<evidence type="ECO:0000313" key="6">
    <source>
        <dbReference type="Proteomes" id="UP000321721"/>
    </source>
</evidence>
<name>A0A5C6RPE7_9FLAO</name>
<reference evidence="5 6" key="1">
    <citation type="submission" date="2019-08" db="EMBL/GenBank/DDBJ databases">
        <title>Genome of Vicingus serpentipes NCIMB 15042.</title>
        <authorList>
            <person name="Bowman J.P."/>
        </authorList>
    </citation>
    <scope>NUCLEOTIDE SEQUENCE [LARGE SCALE GENOMIC DNA]</scope>
    <source>
        <strain evidence="5 6">NCIMB 15042</strain>
    </source>
</reference>
<dbReference type="EMBL" id="VOOS01000005">
    <property type="protein sequence ID" value="TXB64208.1"/>
    <property type="molecule type" value="Genomic_DNA"/>
</dbReference>
<dbReference type="Pfam" id="PF05118">
    <property type="entry name" value="Asp_Arg_Hydrox"/>
    <property type="match status" value="1"/>
</dbReference>
<keyword evidence="2" id="KW-0223">Dioxygenase</keyword>
<keyword evidence="6" id="KW-1185">Reference proteome</keyword>
<dbReference type="InterPro" id="IPR051821">
    <property type="entry name" value="Asp/Asn_beta-hydroxylase"/>
</dbReference>
<dbReference type="RefSeq" id="WP_147101263.1">
    <property type="nucleotide sequence ID" value="NZ_VOOS01000005.1"/>
</dbReference>
<comment type="similarity">
    <text evidence="1">Belongs to the aspartyl/asparaginyl beta-hydroxylase family.</text>
</comment>
<evidence type="ECO:0000256" key="2">
    <source>
        <dbReference type="ARBA" id="ARBA00022964"/>
    </source>
</evidence>
<proteinExistence type="inferred from homology"/>
<dbReference type="PANTHER" id="PTHR46332">
    <property type="entry name" value="ASPARTATE BETA-HYDROXYLASE DOMAIN-CONTAINING PROTEIN 2"/>
    <property type="match status" value="1"/>
</dbReference>
<dbReference type="Gene3D" id="2.60.120.330">
    <property type="entry name" value="B-lactam Antibiotic, Isopenicillin N Synthase, Chain"/>
    <property type="match status" value="1"/>
</dbReference>
<dbReference type="Proteomes" id="UP000321721">
    <property type="component" value="Unassembled WGS sequence"/>
</dbReference>
<sequence length="220" mass="25947">MENQASNFHHDFFEWTKLLELNWKIIKDELMHVYSNHDQLLYKSNWFLAHPHYVDSKTNKAWKTYEFVFFGIKQLGHCQNCPKTFELLEKIPNLVTAQFSVLEPHTKVSPHKGFTKMVLRNHLALEVPSLTLCKIKVEDEETSWKEGKVITFDDSKIHEAWNLSDKPRMVLMIDVANPSMPYSSEEICNYKIENIDDPFLLSMANKSTWKKWLSQGYFDS</sequence>
<keyword evidence="3" id="KW-0560">Oxidoreductase</keyword>
<dbReference type="GO" id="GO:0016020">
    <property type="term" value="C:membrane"/>
    <property type="evidence" value="ECO:0007669"/>
    <property type="project" value="TreeGrafter"/>
</dbReference>